<dbReference type="Pfam" id="PF00342">
    <property type="entry name" value="PGI"/>
    <property type="match status" value="1"/>
</dbReference>
<comment type="pathway">
    <text evidence="6 7">Carbohydrate degradation; glycolysis; D-glyceraldehyde 3-phosphate and glycerone phosphate from D-glucose: step 2/4.</text>
</comment>
<dbReference type="EC" id="5.3.1.9" evidence="6"/>
<dbReference type="GO" id="GO:0005829">
    <property type="term" value="C:cytosol"/>
    <property type="evidence" value="ECO:0007669"/>
    <property type="project" value="TreeGrafter"/>
</dbReference>
<evidence type="ECO:0000256" key="3">
    <source>
        <dbReference type="ARBA" id="ARBA00022490"/>
    </source>
</evidence>
<gene>
    <name evidence="6 8" type="primary">pgi</name>
    <name evidence="8" type="ORF">NCTC10181_00276</name>
</gene>
<dbReference type="GO" id="GO:0006096">
    <property type="term" value="P:glycolytic process"/>
    <property type="evidence" value="ECO:0007669"/>
    <property type="project" value="UniProtKB-UniRule"/>
</dbReference>
<reference evidence="8 9" key="1">
    <citation type="submission" date="2019-01" db="EMBL/GenBank/DDBJ databases">
        <authorList>
            <consortium name="Pathogen Informatics"/>
        </authorList>
    </citation>
    <scope>NUCLEOTIDE SEQUENCE [LARGE SCALE GENOMIC DNA]</scope>
    <source>
        <strain evidence="8 9">NCTC10181</strain>
    </source>
</reference>
<comment type="caution">
    <text evidence="6">Lacks conserved residue(s) required for the propagation of feature annotation.</text>
</comment>
<evidence type="ECO:0000256" key="7">
    <source>
        <dbReference type="RuleBase" id="RU000612"/>
    </source>
</evidence>
<dbReference type="KEGG" id="mcit:NCTC10181_00276"/>
<dbReference type="NCBIfam" id="NF010697">
    <property type="entry name" value="PRK14097.1"/>
    <property type="match status" value="1"/>
</dbReference>
<dbReference type="FunFam" id="3.40.50.10490:FF:000016">
    <property type="entry name" value="Glucose-6-phosphate isomerase"/>
    <property type="match status" value="1"/>
</dbReference>
<dbReference type="Proteomes" id="UP000290985">
    <property type="component" value="Chromosome"/>
</dbReference>
<feature type="active site" description="Proton donor" evidence="6">
    <location>
        <position position="293"/>
    </location>
</feature>
<comment type="function">
    <text evidence="6">Catalyzes the reversible isomerization of glucose-6-phosphate to fructose-6-phosphate.</text>
</comment>
<comment type="subcellular location">
    <subcellularLocation>
        <location evidence="6">Cytoplasm</location>
    </subcellularLocation>
</comment>
<dbReference type="RefSeq" id="WP_129725269.1">
    <property type="nucleotide sequence ID" value="NZ_LR215036.1"/>
</dbReference>
<feature type="active site" evidence="6">
    <location>
        <position position="429"/>
    </location>
</feature>
<dbReference type="HAMAP" id="MF_00473">
    <property type="entry name" value="G6P_isomerase"/>
    <property type="match status" value="1"/>
</dbReference>
<dbReference type="CDD" id="cd05016">
    <property type="entry name" value="SIS_PGI_2"/>
    <property type="match status" value="1"/>
</dbReference>
<dbReference type="SUPFAM" id="SSF53697">
    <property type="entry name" value="SIS domain"/>
    <property type="match status" value="1"/>
</dbReference>
<comment type="similarity">
    <text evidence="1 6 7">Belongs to the GPI family.</text>
</comment>
<keyword evidence="3 6" id="KW-0963">Cytoplasm</keyword>
<dbReference type="PROSITE" id="PS51463">
    <property type="entry name" value="P_GLUCOSE_ISOMERASE_3"/>
    <property type="match status" value="1"/>
</dbReference>
<dbReference type="UniPathway" id="UPA00109">
    <property type="reaction ID" value="UER00181"/>
</dbReference>
<evidence type="ECO:0000256" key="5">
    <source>
        <dbReference type="ARBA" id="ARBA00023235"/>
    </source>
</evidence>
<proteinExistence type="inferred from homology"/>
<dbReference type="GO" id="GO:0004347">
    <property type="term" value="F:glucose-6-phosphate isomerase activity"/>
    <property type="evidence" value="ECO:0007669"/>
    <property type="project" value="UniProtKB-UniRule"/>
</dbReference>
<accession>A0A449B1E8</accession>
<dbReference type="GO" id="GO:0048029">
    <property type="term" value="F:monosaccharide binding"/>
    <property type="evidence" value="ECO:0007669"/>
    <property type="project" value="TreeGrafter"/>
</dbReference>
<dbReference type="OrthoDB" id="140919at2"/>
<dbReference type="InterPro" id="IPR001672">
    <property type="entry name" value="G6P_Isomerase"/>
</dbReference>
<name>A0A449B1E8_9BACT</name>
<dbReference type="GO" id="GO:0006094">
    <property type="term" value="P:gluconeogenesis"/>
    <property type="evidence" value="ECO:0007669"/>
    <property type="project" value="UniProtKB-UniRule"/>
</dbReference>
<organism evidence="8 9">
    <name type="scientific">Mycoplasmopsis citelli</name>
    <dbReference type="NCBI Taxonomy" id="171281"/>
    <lineage>
        <taxon>Bacteria</taxon>
        <taxon>Bacillati</taxon>
        <taxon>Mycoplasmatota</taxon>
        <taxon>Mycoplasmoidales</taxon>
        <taxon>Metamycoplasmataceae</taxon>
        <taxon>Mycoplasmopsis</taxon>
    </lineage>
</organism>
<dbReference type="AlphaFoldDB" id="A0A449B1E8"/>
<dbReference type="InterPro" id="IPR046348">
    <property type="entry name" value="SIS_dom_sf"/>
</dbReference>
<dbReference type="Gene3D" id="3.40.50.10490">
    <property type="entry name" value="Glucose-6-phosphate isomerase like protein, domain 1"/>
    <property type="match status" value="2"/>
</dbReference>
<evidence type="ECO:0000256" key="6">
    <source>
        <dbReference type="HAMAP-Rule" id="MF_00473"/>
    </source>
</evidence>
<protein>
    <recommendedName>
        <fullName evidence="6">Glucose-6-phosphate isomerase</fullName>
        <shortName evidence="6">GPI</shortName>
        <ecNumber evidence="6">5.3.1.9</ecNumber>
    </recommendedName>
    <alternativeName>
        <fullName evidence="6">Phosphoglucose isomerase</fullName>
        <shortName evidence="6">PGI</shortName>
    </alternativeName>
    <alternativeName>
        <fullName evidence="6">Phosphohexose isomerase</fullName>
        <shortName evidence="6">PHI</shortName>
    </alternativeName>
</protein>
<keyword evidence="5 6" id="KW-0413">Isomerase</keyword>
<evidence type="ECO:0000256" key="1">
    <source>
        <dbReference type="ARBA" id="ARBA00006604"/>
    </source>
</evidence>
<evidence type="ECO:0000256" key="2">
    <source>
        <dbReference type="ARBA" id="ARBA00022432"/>
    </source>
</evidence>
<keyword evidence="2 6" id="KW-0312">Gluconeogenesis</keyword>
<dbReference type="PANTHER" id="PTHR11469">
    <property type="entry name" value="GLUCOSE-6-PHOSPHATE ISOMERASE"/>
    <property type="match status" value="1"/>
</dbReference>
<dbReference type="PROSITE" id="PS00174">
    <property type="entry name" value="P_GLUCOSE_ISOMERASE_2"/>
    <property type="match status" value="1"/>
</dbReference>
<evidence type="ECO:0000313" key="8">
    <source>
        <dbReference type="EMBL" id="VEU74437.1"/>
    </source>
</evidence>
<dbReference type="PRINTS" id="PR00662">
    <property type="entry name" value="G6PISOMERASE"/>
</dbReference>
<dbReference type="GO" id="GO:0097367">
    <property type="term" value="F:carbohydrate derivative binding"/>
    <property type="evidence" value="ECO:0007669"/>
    <property type="project" value="InterPro"/>
</dbReference>
<dbReference type="InterPro" id="IPR018189">
    <property type="entry name" value="Phosphoglucose_isomerase_CS"/>
</dbReference>
<sequence length="438" mass="49642">MSLKYLKLNTFNALKNAPEELAFLQEKVSKIHFDVQNKQVLEKDWLGWYDLPQNYDKQEVELMHQKAAQWEKMGVEVVVVIGIGGSYLGAKTGYDFIYGPYSLKKPRMELLFAGNDLSASTLVSKLNYVKNKKFAINVISKSGTTLEPSVAFREFRMLLESQIKKQQRPEEEASQLIVATTDKDKGLLNELATQKGYLKLIVPDDVGGRFSVLTAVGLFPFICAGINVEALLEGARQTNKELSSELLAKNPAYLYAALRYYFHTQKQYMVELMVSYEPKMQYFTEWWKQLFGESEGKDGKGLWPSSALYTTDLHSLGQMVQDGNKILFETILSVQNSHQNITLQVDIDDPDKLGYLNNKDLHSINNTVLEATIDAHANIGAVPNLHLTFKDFSEESLGALFMFFERAVTMSAYLLGVNPFNQPGVEVYKKNMFELLKK</sequence>
<evidence type="ECO:0000256" key="4">
    <source>
        <dbReference type="ARBA" id="ARBA00023152"/>
    </source>
</evidence>
<comment type="pathway">
    <text evidence="6">Carbohydrate biosynthesis; gluconeogenesis.</text>
</comment>
<dbReference type="EMBL" id="LR215036">
    <property type="protein sequence ID" value="VEU74437.1"/>
    <property type="molecule type" value="Genomic_DNA"/>
</dbReference>
<keyword evidence="4 6" id="KW-0324">Glycolysis</keyword>
<dbReference type="PROSITE" id="PS00765">
    <property type="entry name" value="P_GLUCOSE_ISOMERASE_1"/>
    <property type="match status" value="1"/>
</dbReference>
<evidence type="ECO:0000313" key="9">
    <source>
        <dbReference type="Proteomes" id="UP000290985"/>
    </source>
</evidence>
<dbReference type="PANTHER" id="PTHR11469:SF1">
    <property type="entry name" value="GLUCOSE-6-PHOSPHATE ISOMERASE"/>
    <property type="match status" value="1"/>
</dbReference>
<dbReference type="InterPro" id="IPR035482">
    <property type="entry name" value="SIS_PGI_2"/>
</dbReference>
<dbReference type="GO" id="GO:0051156">
    <property type="term" value="P:glucose 6-phosphate metabolic process"/>
    <property type="evidence" value="ECO:0007669"/>
    <property type="project" value="TreeGrafter"/>
</dbReference>
<keyword evidence="9" id="KW-1185">Reference proteome</keyword>
<comment type="catalytic activity">
    <reaction evidence="6 7">
        <text>alpha-D-glucose 6-phosphate = beta-D-fructose 6-phosphate</text>
        <dbReference type="Rhea" id="RHEA:11816"/>
        <dbReference type="ChEBI" id="CHEBI:57634"/>
        <dbReference type="ChEBI" id="CHEBI:58225"/>
        <dbReference type="EC" id="5.3.1.9"/>
    </reaction>
</comment>
<dbReference type="UniPathway" id="UPA00138"/>